<name>A0ABW4IBF4_9SPHI</name>
<dbReference type="Proteomes" id="UP001597118">
    <property type="component" value="Unassembled WGS sequence"/>
</dbReference>
<dbReference type="EMBL" id="JBHUDG010000005">
    <property type="protein sequence ID" value="MFD1629573.1"/>
    <property type="molecule type" value="Genomic_DNA"/>
</dbReference>
<feature type="signal peptide" evidence="1">
    <location>
        <begin position="1"/>
        <end position="20"/>
    </location>
</feature>
<dbReference type="PROSITE" id="PS51257">
    <property type="entry name" value="PROKAR_LIPOPROTEIN"/>
    <property type="match status" value="1"/>
</dbReference>
<accession>A0ABW4IBF4</accession>
<keyword evidence="1" id="KW-0732">Signal</keyword>
<evidence type="ECO:0000313" key="3">
    <source>
        <dbReference type="Proteomes" id="UP001597118"/>
    </source>
</evidence>
<organism evidence="2 3">
    <name type="scientific">Pseudopedobacter beijingensis</name>
    <dbReference type="NCBI Taxonomy" id="1207056"/>
    <lineage>
        <taxon>Bacteria</taxon>
        <taxon>Pseudomonadati</taxon>
        <taxon>Bacteroidota</taxon>
        <taxon>Sphingobacteriia</taxon>
        <taxon>Sphingobacteriales</taxon>
        <taxon>Sphingobacteriaceae</taxon>
        <taxon>Pseudopedobacter</taxon>
    </lineage>
</organism>
<dbReference type="RefSeq" id="WP_379661954.1">
    <property type="nucleotide sequence ID" value="NZ_JBHUDG010000005.1"/>
</dbReference>
<gene>
    <name evidence="2" type="ORF">ACFSAH_06780</name>
</gene>
<comment type="caution">
    <text evidence="2">The sequence shown here is derived from an EMBL/GenBank/DDBJ whole genome shotgun (WGS) entry which is preliminary data.</text>
</comment>
<reference evidence="3" key="1">
    <citation type="journal article" date="2019" name="Int. J. Syst. Evol. Microbiol.">
        <title>The Global Catalogue of Microorganisms (GCM) 10K type strain sequencing project: providing services to taxonomists for standard genome sequencing and annotation.</title>
        <authorList>
            <consortium name="The Broad Institute Genomics Platform"/>
            <consortium name="The Broad Institute Genome Sequencing Center for Infectious Disease"/>
            <person name="Wu L."/>
            <person name="Ma J."/>
        </authorList>
    </citation>
    <scope>NUCLEOTIDE SEQUENCE [LARGE SCALE GENOMIC DNA]</scope>
    <source>
        <strain evidence="3">CCUG 53762</strain>
    </source>
</reference>
<protein>
    <submittedName>
        <fullName evidence="2">Uncharacterized protein</fullName>
    </submittedName>
</protein>
<proteinExistence type="predicted"/>
<sequence>MKNRKLLLLLFCYLAITACKDSLKDLNNTKKPSDLRYASATNIREGEGIKTKPPTVQTGGLIPEFELVSIRKKDGTILDNSYLQHVSISGIKTVNINVTPVEGVVDENGQLITSVEAINSANNGVITVNAGNNFPVGDYYFAIRVNTENEGVKYSTVFDDAFHLHIAPLLPANLIYTPKNQNLVYGDPNSKTSDPLIPNSNPDVYFELGDHTDKLSINKETGAISLSPNYAFSGRESLNPTVKVISNISGEISVFEGKLTTVITDVPETMPLETIYFFYPTLYTSGASPTGGTGYGVQVNKAGNAYGIFGAVRNSAGRYLNAPTERPTTNTAQTVIETQTYENPNPQTTQPFSAWMVTSTQDLTAFQYGHNLSFTYYYQGSWLRYMNDGRTPTDLEVYISTDYTGGNIQDANGNWVNGTWTKVNADMKCRRSDGTTTVGSSAYSTGAPWGAEFIGTPYPGDQTGADPDGKKRPGYTFSNKWVQCTYEISPAQISKNFTVAFKVASYFDQTLLNAAPILGRGGIYFISDFYYKAVEQN</sequence>
<keyword evidence="3" id="KW-1185">Reference proteome</keyword>
<evidence type="ECO:0000256" key="1">
    <source>
        <dbReference type="SAM" id="SignalP"/>
    </source>
</evidence>
<evidence type="ECO:0000313" key="2">
    <source>
        <dbReference type="EMBL" id="MFD1629573.1"/>
    </source>
</evidence>
<feature type="chain" id="PRO_5045693894" evidence="1">
    <location>
        <begin position="21"/>
        <end position="537"/>
    </location>
</feature>